<feature type="domain" description="HTH tetR-type" evidence="5">
    <location>
        <begin position="9"/>
        <end position="69"/>
    </location>
</feature>
<dbReference type="PANTHER" id="PTHR43479:SF11">
    <property type="entry name" value="ACREF_ENVCD OPERON REPRESSOR-RELATED"/>
    <property type="match status" value="1"/>
</dbReference>
<keyword evidence="7" id="KW-1185">Reference proteome</keyword>
<dbReference type="PROSITE" id="PS50977">
    <property type="entry name" value="HTH_TETR_2"/>
    <property type="match status" value="1"/>
</dbReference>
<dbReference type="PRINTS" id="PR00455">
    <property type="entry name" value="HTHTETR"/>
</dbReference>
<evidence type="ECO:0000256" key="1">
    <source>
        <dbReference type="ARBA" id="ARBA00022491"/>
    </source>
</evidence>
<comment type="caution">
    <text evidence="6">The sequence shown here is derived from an EMBL/GenBank/DDBJ whole genome shotgun (WGS) entry which is preliminary data.</text>
</comment>
<keyword evidence="4" id="KW-0472">Membrane</keyword>
<dbReference type="InterPro" id="IPR023772">
    <property type="entry name" value="DNA-bd_HTH_TetR-type_CS"/>
</dbReference>
<dbReference type="Pfam" id="PF00440">
    <property type="entry name" value="TetR_N"/>
    <property type="match status" value="1"/>
</dbReference>
<dbReference type="Pfam" id="PF08360">
    <property type="entry name" value="TetR_C_5"/>
    <property type="match status" value="1"/>
</dbReference>
<dbReference type="Gene3D" id="1.10.357.10">
    <property type="entry name" value="Tetracycline Repressor, domain 2"/>
    <property type="match status" value="1"/>
</dbReference>
<proteinExistence type="predicted"/>
<evidence type="ECO:0000313" key="6">
    <source>
        <dbReference type="EMBL" id="KOO42973.1"/>
    </source>
</evidence>
<dbReference type="GO" id="GO:0045892">
    <property type="term" value="P:negative regulation of DNA-templated transcription"/>
    <property type="evidence" value="ECO:0007669"/>
    <property type="project" value="InterPro"/>
</dbReference>
<organism evidence="6 7">
    <name type="scientific">Priestia koreensis</name>
    <dbReference type="NCBI Taxonomy" id="284581"/>
    <lineage>
        <taxon>Bacteria</taxon>
        <taxon>Bacillati</taxon>
        <taxon>Bacillota</taxon>
        <taxon>Bacilli</taxon>
        <taxon>Bacillales</taxon>
        <taxon>Bacillaceae</taxon>
        <taxon>Priestia</taxon>
    </lineage>
</organism>
<dbReference type="InterPro" id="IPR009057">
    <property type="entry name" value="Homeodomain-like_sf"/>
</dbReference>
<sequence>MNKKQQASEQTKKLILDKATILFSERGYASTSIEDIVSSTGVSKGNIYYHFGNKENLFLNLLNDWHTHWQEQWESKVSSFRTCTDKLYGLAEHTVLHDFKHPLTKAMEEFWTSSFVKVEVRNQVDALMKHHLRLYEQILEEGMQNNEFKQRDLLILSMILEGLLSGIGLFAYKLSTEQALTLYKEAIHTLLEGISV</sequence>
<dbReference type="STRING" id="284581.AMD01_17735"/>
<dbReference type="EMBL" id="LILC01000023">
    <property type="protein sequence ID" value="KOO42973.1"/>
    <property type="molecule type" value="Genomic_DNA"/>
</dbReference>
<evidence type="ECO:0000256" key="2">
    <source>
        <dbReference type="ARBA" id="ARBA00023125"/>
    </source>
</evidence>
<dbReference type="SUPFAM" id="SSF48498">
    <property type="entry name" value="Tetracyclin repressor-like, C-terminal domain"/>
    <property type="match status" value="1"/>
</dbReference>
<dbReference type="PATRIC" id="fig|284581.3.peg.3059"/>
<dbReference type="Gene3D" id="1.10.10.60">
    <property type="entry name" value="Homeodomain-like"/>
    <property type="match status" value="1"/>
</dbReference>
<dbReference type="SUPFAM" id="SSF46689">
    <property type="entry name" value="Homeodomain-like"/>
    <property type="match status" value="1"/>
</dbReference>
<name>A0A0M0KX76_9BACI</name>
<evidence type="ECO:0000256" key="4">
    <source>
        <dbReference type="SAM" id="Phobius"/>
    </source>
</evidence>
<feature type="DNA-binding region" description="H-T-H motif" evidence="3">
    <location>
        <begin position="32"/>
        <end position="51"/>
    </location>
</feature>
<dbReference type="AlphaFoldDB" id="A0A0M0KX76"/>
<keyword evidence="1" id="KW-0678">Repressor</keyword>
<dbReference type="InterPro" id="IPR036271">
    <property type="entry name" value="Tet_transcr_reg_TetR-rel_C_sf"/>
</dbReference>
<dbReference type="InterPro" id="IPR001647">
    <property type="entry name" value="HTH_TetR"/>
</dbReference>
<dbReference type="PANTHER" id="PTHR43479">
    <property type="entry name" value="ACREF/ENVCD OPERON REPRESSOR-RELATED"/>
    <property type="match status" value="1"/>
</dbReference>
<keyword evidence="4" id="KW-0812">Transmembrane</keyword>
<dbReference type="GO" id="GO:0003700">
    <property type="term" value="F:DNA-binding transcription factor activity"/>
    <property type="evidence" value="ECO:0007669"/>
    <property type="project" value="InterPro"/>
</dbReference>
<dbReference type="InterPro" id="IPR050624">
    <property type="entry name" value="HTH-type_Tx_Regulator"/>
</dbReference>
<protein>
    <recommendedName>
        <fullName evidence="5">HTH tetR-type domain-containing protein</fullName>
    </recommendedName>
</protein>
<accession>A0A0M0KX76</accession>
<evidence type="ECO:0000256" key="3">
    <source>
        <dbReference type="PROSITE-ProRule" id="PRU00335"/>
    </source>
</evidence>
<evidence type="ECO:0000259" key="5">
    <source>
        <dbReference type="PROSITE" id="PS50977"/>
    </source>
</evidence>
<keyword evidence="2 3" id="KW-0238">DNA-binding</keyword>
<dbReference type="OrthoDB" id="9809772at2"/>
<dbReference type="InterPro" id="IPR013571">
    <property type="entry name" value="Tscrpt_reg_QacR_C"/>
</dbReference>
<dbReference type="PROSITE" id="PS01081">
    <property type="entry name" value="HTH_TETR_1"/>
    <property type="match status" value="1"/>
</dbReference>
<dbReference type="RefSeq" id="WP_053402779.1">
    <property type="nucleotide sequence ID" value="NZ_LILC01000023.1"/>
</dbReference>
<feature type="transmembrane region" description="Helical" evidence="4">
    <location>
        <begin position="153"/>
        <end position="172"/>
    </location>
</feature>
<evidence type="ECO:0000313" key="7">
    <source>
        <dbReference type="Proteomes" id="UP000037558"/>
    </source>
</evidence>
<dbReference type="GO" id="GO:0003677">
    <property type="term" value="F:DNA binding"/>
    <property type="evidence" value="ECO:0007669"/>
    <property type="project" value="UniProtKB-UniRule"/>
</dbReference>
<gene>
    <name evidence="6" type="ORF">AMD01_17735</name>
</gene>
<reference evidence="7" key="1">
    <citation type="submission" date="2015-08" db="EMBL/GenBank/DDBJ databases">
        <title>Fjat-14210 dsm16467.</title>
        <authorList>
            <person name="Liu B."/>
            <person name="Wang J."/>
            <person name="Zhu Y."/>
            <person name="Liu G."/>
            <person name="Chen Q."/>
            <person name="Chen Z."/>
            <person name="Lan J."/>
            <person name="Che J."/>
            <person name="Ge C."/>
            <person name="Shi H."/>
            <person name="Pan Z."/>
            <person name="Liu X."/>
        </authorList>
    </citation>
    <scope>NUCLEOTIDE SEQUENCE [LARGE SCALE GENOMIC DNA]</scope>
    <source>
        <strain evidence="7">DSM 16467</strain>
    </source>
</reference>
<keyword evidence="4" id="KW-1133">Transmembrane helix</keyword>
<dbReference type="Proteomes" id="UP000037558">
    <property type="component" value="Unassembled WGS sequence"/>
</dbReference>